<dbReference type="AlphaFoldDB" id="A0A9N9H0R9"/>
<evidence type="ECO:0000313" key="1">
    <source>
        <dbReference type="EMBL" id="CAG8644093.1"/>
    </source>
</evidence>
<feature type="non-terminal residue" evidence="1">
    <location>
        <position position="82"/>
    </location>
</feature>
<reference evidence="1" key="1">
    <citation type="submission" date="2021-06" db="EMBL/GenBank/DDBJ databases">
        <authorList>
            <person name="Kallberg Y."/>
            <person name="Tangrot J."/>
            <person name="Rosling A."/>
        </authorList>
    </citation>
    <scope>NUCLEOTIDE SEQUENCE</scope>
    <source>
        <strain evidence="1">BR232B</strain>
    </source>
</reference>
<organism evidence="1 2">
    <name type="scientific">Paraglomus brasilianum</name>
    <dbReference type="NCBI Taxonomy" id="144538"/>
    <lineage>
        <taxon>Eukaryota</taxon>
        <taxon>Fungi</taxon>
        <taxon>Fungi incertae sedis</taxon>
        <taxon>Mucoromycota</taxon>
        <taxon>Glomeromycotina</taxon>
        <taxon>Glomeromycetes</taxon>
        <taxon>Paraglomerales</taxon>
        <taxon>Paraglomeraceae</taxon>
        <taxon>Paraglomus</taxon>
    </lineage>
</organism>
<keyword evidence="2" id="KW-1185">Reference proteome</keyword>
<dbReference type="EMBL" id="CAJVPI010002480">
    <property type="protein sequence ID" value="CAG8644093.1"/>
    <property type="molecule type" value="Genomic_DNA"/>
</dbReference>
<evidence type="ECO:0000313" key="2">
    <source>
        <dbReference type="Proteomes" id="UP000789739"/>
    </source>
</evidence>
<gene>
    <name evidence="1" type="ORF">PBRASI_LOCUS9934</name>
</gene>
<accession>A0A9N9H0R9</accession>
<proteinExistence type="predicted"/>
<sequence>MDVETATAKDAIYPDCAGTTTYAHDTSNLSRYDLVSFSTEIFIVNRRAPVWQCKRNIVSYDEPEIVIPNHTGRNIDLDFKWK</sequence>
<name>A0A9N9H0R9_9GLOM</name>
<comment type="caution">
    <text evidence="1">The sequence shown here is derived from an EMBL/GenBank/DDBJ whole genome shotgun (WGS) entry which is preliminary data.</text>
</comment>
<protein>
    <submittedName>
        <fullName evidence="1">4552_t:CDS:1</fullName>
    </submittedName>
</protein>
<dbReference type="Proteomes" id="UP000789739">
    <property type="component" value="Unassembled WGS sequence"/>
</dbReference>